<dbReference type="PANTHER" id="PTHR22731">
    <property type="entry name" value="RIBONUCLEASES P/MRP PROTEIN SUBUNIT POP1"/>
    <property type="match status" value="1"/>
</dbReference>
<reference evidence="8 9" key="1">
    <citation type="journal article" date="2018" name="Nat. Ecol. Evol.">
        <title>Pezizomycetes genomes reveal the molecular basis of ectomycorrhizal truffle lifestyle.</title>
        <authorList>
            <person name="Murat C."/>
            <person name="Payen T."/>
            <person name="Noel B."/>
            <person name="Kuo A."/>
            <person name="Morin E."/>
            <person name="Chen J."/>
            <person name="Kohler A."/>
            <person name="Krizsan K."/>
            <person name="Balestrini R."/>
            <person name="Da Silva C."/>
            <person name="Montanini B."/>
            <person name="Hainaut M."/>
            <person name="Levati E."/>
            <person name="Barry K.W."/>
            <person name="Belfiori B."/>
            <person name="Cichocki N."/>
            <person name="Clum A."/>
            <person name="Dockter R.B."/>
            <person name="Fauchery L."/>
            <person name="Guy J."/>
            <person name="Iotti M."/>
            <person name="Le Tacon F."/>
            <person name="Lindquist E.A."/>
            <person name="Lipzen A."/>
            <person name="Malagnac F."/>
            <person name="Mello A."/>
            <person name="Molinier V."/>
            <person name="Miyauchi S."/>
            <person name="Poulain J."/>
            <person name="Riccioni C."/>
            <person name="Rubini A."/>
            <person name="Sitrit Y."/>
            <person name="Splivallo R."/>
            <person name="Traeger S."/>
            <person name="Wang M."/>
            <person name="Zifcakova L."/>
            <person name="Wipf D."/>
            <person name="Zambonelli A."/>
            <person name="Paolocci F."/>
            <person name="Nowrousian M."/>
            <person name="Ottonello S."/>
            <person name="Baldrian P."/>
            <person name="Spatafora J.W."/>
            <person name="Henrissat B."/>
            <person name="Nagy L.G."/>
            <person name="Aury J.M."/>
            <person name="Wincker P."/>
            <person name="Grigoriev I.V."/>
            <person name="Bonfante P."/>
            <person name="Martin F.M."/>
        </authorList>
    </citation>
    <scope>NUCLEOTIDE SEQUENCE [LARGE SCALE GENOMIC DNA]</scope>
    <source>
        <strain evidence="8 9">CCBAS932</strain>
    </source>
</reference>
<protein>
    <submittedName>
        <fullName evidence="8">POPLD-domain-containing protein</fullName>
    </submittedName>
</protein>
<keyword evidence="3" id="KW-0539">Nucleus</keyword>
<feature type="region of interest" description="Disordered" evidence="4">
    <location>
        <begin position="557"/>
        <end position="576"/>
    </location>
</feature>
<feature type="region of interest" description="Disordered" evidence="4">
    <location>
        <begin position="794"/>
        <end position="816"/>
    </location>
</feature>
<evidence type="ECO:0000259" key="6">
    <source>
        <dbReference type="Pfam" id="PF08170"/>
    </source>
</evidence>
<dbReference type="AlphaFoldDB" id="A0A3N4KQW1"/>
<evidence type="ECO:0000256" key="4">
    <source>
        <dbReference type="SAM" id="MobiDB-lite"/>
    </source>
</evidence>
<feature type="compositionally biased region" description="Low complexity" evidence="4">
    <location>
        <begin position="632"/>
        <end position="662"/>
    </location>
</feature>
<feature type="compositionally biased region" description="Basic and acidic residues" evidence="4">
    <location>
        <begin position="566"/>
        <end position="576"/>
    </location>
</feature>
<dbReference type="FunCoup" id="A0A3N4KQW1">
    <property type="interactions" value="104"/>
</dbReference>
<accession>A0A3N4KQW1</accession>
<evidence type="ECO:0000313" key="8">
    <source>
        <dbReference type="EMBL" id="RPB12964.1"/>
    </source>
</evidence>
<name>A0A3N4KQW1_9PEZI</name>
<feature type="domain" description="Pop1 N-terminal" evidence="5">
    <location>
        <begin position="61"/>
        <end position="251"/>
    </location>
</feature>
<dbReference type="GO" id="GO:0001682">
    <property type="term" value="P:tRNA 5'-leader removal"/>
    <property type="evidence" value="ECO:0007669"/>
    <property type="project" value="InterPro"/>
</dbReference>
<gene>
    <name evidence="8" type="ORF">P167DRAFT_535368</name>
</gene>
<feature type="domain" description="POPLD" evidence="6">
    <location>
        <begin position="510"/>
        <end position="610"/>
    </location>
</feature>
<evidence type="ECO:0000259" key="5">
    <source>
        <dbReference type="Pfam" id="PF06978"/>
    </source>
</evidence>
<dbReference type="Proteomes" id="UP000277580">
    <property type="component" value="Unassembled WGS sequence"/>
</dbReference>
<dbReference type="InterPro" id="IPR039182">
    <property type="entry name" value="Pop1"/>
</dbReference>
<dbReference type="GO" id="GO:0000172">
    <property type="term" value="C:ribonuclease MRP complex"/>
    <property type="evidence" value="ECO:0007669"/>
    <property type="project" value="InterPro"/>
</dbReference>
<dbReference type="Pfam" id="PF22770">
    <property type="entry name" value="POP1_C"/>
    <property type="match status" value="1"/>
</dbReference>
<evidence type="ECO:0000256" key="1">
    <source>
        <dbReference type="ARBA" id="ARBA00004123"/>
    </source>
</evidence>
<dbReference type="Pfam" id="PF06978">
    <property type="entry name" value="POP1_N"/>
    <property type="match status" value="1"/>
</dbReference>
<evidence type="ECO:0000256" key="2">
    <source>
        <dbReference type="ARBA" id="ARBA00022694"/>
    </source>
</evidence>
<evidence type="ECO:0000256" key="3">
    <source>
        <dbReference type="ARBA" id="ARBA00023242"/>
    </source>
</evidence>
<dbReference type="InterPro" id="IPR012590">
    <property type="entry name" value="POPLD_dom"/>
</dbReference>
<comment type="subcellular location">
    <subcellularLocation>
        <location evidence="1">Nucleus</location>
    </subcellularLocation>
</comment>
<organism evidence="8 9">
    <name type="scientific">Morchella conica CCBAS932</name>
    <dbReference type="NCBI Taxonomy" id="1392247"/>
    <lineage>
        <taxon>Eukaryota</taxon>
        <taxon>Fungi</taxon>
        <taxon>Dikarya</taxon>
        <taxon>Ascomycota</taxon>
        <taxon>Pezizomycotina</taxon>
        <taxon>Pezizomycetes</taxon>
        <taxon>Pezizales</taxon>
        <taxon>Morchellaceae</taxon>
        <taxon>Morchella</taxon>
    </lineage>
</organism>
<keyword evidence="9" id="KW-1185">Reference proteome</keyword>
<dbReference type="OrthoDB" id="442863at2759"/>
<dbReference type="GO" id="GO:0005655">
    <property type="term" value="C:nucleolar ribonuclease P complex"/>
    <property type="evidence" value="ECO:0007669"/>
    <property type="project" value="InterPro"/>
</dbReference>
<keyword evidence="2" id="KW-0819">tRNA processing</keyword>
<feature type="compositionally biased region" description="Pro residues" evidence="4">
    <location>
        <begin position="669"/>
        <end position="712"/>
    </location>
</feature>
<dbReference type="STRING" id="1392247.A0A3N4KQW1"/>
<evidence type="ECO:0000259" key="7">
    <source>
        <dbReference type="Pfam" id="PF22770"/>
    </source>
</evidence>
<dbReference type="EMBL" id="ML119125">
    <property type="protein sequence ID" value="RPB12964.1"/>
    <property type="molecule type" value="Genomic_DNA"/>
</dbReference>
<feature type="domain" description="POP1 C-terminal" evidence="7">
    <location>
        <begin position="822"/>
        <end position="882"/>
    </location>
</feature>
<feature type="compositionally biased region" description="Basic and acidic residues" evidence="4">
    <location>
        <begin position="29"/>
        <end position="38"/>
    </location>
</feature>
<dbReference type="InterPro" id="IPR009723">
    <property type="entry name" value="Pop1_N"/>
</dbReference>
<sequence>MASTQAPQPSPPTNPRKRGAPSLPVGSGNERKRAKFQDARTIAVQSSNPALRSGELDVNAFIQSREFEIAALRDAMKNSKRASNKRAFQLVPRDMRRRTASHNVKRVPKRLRKRAAREMHEDNTPTVTARRRKSAGFMRLRLETAKKLKNMATKRELNPEILSKTPLSRSTINELRRPPRPANKFRKRQREKTWLPTHLWHAKRARMGVRWRFAVAETPTEKCYRPTHRASQTKGAVAWDQSYFSTVMLRGSEENCKEVIGKVCGKAVGPLSKLVVSGKRACEAWIYKAGDYPTGPIAPVTIIWCVPKDVNEHREIFIRVHPSAFLELWDTLLPLCKAHKTVIEDLRFEIGSIEITGPSATAALLSILKPTTPGSPESPEGIWPQLHGLTNPSFLPLGALLTFKISDPRLRLPPRPFIPAPSATPEADLLNLSRTWPPDSTLPPSPLFLREARATAVRLQSSHRKIGRRKAAAPPGEYIPALPTDPEIPLLLFASHRQMPVRGVSQAIGSWTLMLPWKWVMPVWYGLMNVSSDIRFGGIDEVRQVFFERGEGCFPDDFPGTASGAEEERRKGAERKEVWEKRPRGKKVVWERVLLGEKRGELGDGFLCDWGWLVGDRKVKVVGKEQVDKATAKTTGVAETAGATETMETAETTETARTTETADSMDIDPPAPPHPPAEPAPSSKPVPSVEPAPPVESTPPVGPTNPAEPTPSPIVAPKYWQIPAHLIHPLLTSTDNLSSTLSTLPPATLAAGLFTVKLTSLQRGTPLSRARIYALPESNPELCAQWKSLLPQSKAKKDSNLKNGKKQIPRAGQEGYPHVPGEEECIGFVTTGNFNLKEGMGIGVGALAFGKVFREGRKGTVGRVVIVRSVGESLGRLARWDVV</sequence>
<feature type="region of interest" description="Disordered" evidence="4">
    <location>
        <begin position="627"/>
        <end position="712"/>
    </location>
</feature>
<dbReference type="InParanoid" id="A0A3N4KQW1"/>
<proteinExistence type="predicted"/>
<feature type="region of interest" description="Disordered" evidence="4">
    <location>
        <begin position="1"/>
        <end position="38"/>
    </location>
</feature>
<dbReference type="Pfam" id="PF08170">
    <property type="entry name" value="POPLD"/>
    <property type="match status" value="1"/>
</dbReference>
<evidence type="ECO:0000313" key="9">
    <source>
        <dbReference type="Proteomes" id="UP000277580"/>
    </source>
</evidence>
<dbReference type="PANTHER" id="PTHR22731:SF3">
    <property type="entry name" value="RIBONUCLEASES P_MRP PROTEIN SUBUNIT POP1"/>
    <property type="match status" value="1"/>
</dbReference>
<dbReference type="InterPro" id="IPR055079">
    <property type="entry name" value="POP1_C"/>
</dbReference>